<protein>
    <submittedName>
        <fullName evidence="2">Regulator SirB</fullName>
    </submittedName>
</protein>
<name>A0A418YJJ7_9GAMM</name>
<evidence type="ECO:0000256" key="1">
    <source>
        <dbReference type="SAM" id="Phobius"/>
    </source>
</evidence>
<sequence>MDYLILKHSHMVVVYLSLGLFVGRFLLSVKKPNWLQKKWLMWLCHGNDTLLLVLGGLLCYQLHIWPWQVSWLAGKLLLLLVYIVLGSFAIKRAKQPWQKWAYAFAALACFTYMLGMAINKSLYSWMV</sequence>
<accession>A0A418YJJ7</accession>
<evidence type="ECO:0000313" key="3">
    <source>
        <dbReference type="Proteomes" id="UP000283255"/>
    </source>
</evidence>
<dbReference type="OrthoDB" id="5588650at2"/>
<dbReference type="InterPro" id="IPR007360">
    <property type="entry name" value="SirB"/>
</dbReference>
<dbReference type="PANTHER" id="PTHR39594">
    <property type="entry name" value="PROTEIN YCHQ"/>
    <property type="match status" value="1"/>
</dbReference>
<dbReference type="GO" id="GO:0005886">
    <property type="term" value="C:plasma membrane"/>
    <property type="evidence" value="ECO:0007669"/>
    <property type="project" value="TreeGrafter"/>
</dbReference>
<keyword evidence="3" id="KW-1185">Reference proteome</keyword>
<dbReference type="Proteomes" id="UP000283255">
    <property type="component" value="Unassembled WGS sequence"/>
</dbReference>
<feature type="transmembrane region" description="Helical" evidence="1">
    <location>
        <begin position="69"/>
        <end position="88"/>
    </location>
</feature>
<dbReference type="RefSeq" id="WP_119909455.1">
    <property type="nucleotide sequence ID" value="NZ_QZCH01000002.1"/>
</dbReference>
<keyword evidence="1" id="KW-0472">Membrane</keyword>
<reference evidence="2 3" key="2">
    <citation type="submission" date="2019-01" db="EMBL/GenBank/DDBJ databases">
        <title>Motilimonas pumilus sp. nov., isolated from the gut of sea cucumber (Apostichopus japonicus).</title>
        <authorList>
            <person name="Wang F.-Q."/>
            <person name="Ren L.-H."/>
            <person name="Lin Y.-W."/>
            <person name="Sun G.-H."/>
            <person name="Du Z.-J."/>
            <person name="Zhao J.-X."/>
            <person name="Liu X.-J."/>
            <person name="Liu L.-J."/>
        </authorList>
    </citation>
    <scope>NUCLEOTIDE SEQUENCE [LARGE SCALE GENOMIC DNA]</scope>
    <source>
        <strain evidence="2 3">PLHSC7-2</strain>
    </source>
</reference>
<comment type="caution">
    <text evidence="2">The sequence shown here is derived from an EMBL/GenBank/DDBJ whole genome shotgun (WGS) entry which is preliminary data.</text>
</comment>
<feature type="transmembrane region" description="Helical" evidence="1">
    <location>
        <begin position="39"/>
        <end position="63"/>
    </location>
</feature>
<dbReference type="AlphaFoldDB" id="A0A418YJJ7"/>
<evidence type="ECO:0000313" key="2">
    <source>
        <dbReference type="EMBL" id="RJG50654.1"/>
    </source>
</evidence>
<dbReference type="Pfam" id="PF04247">
    <property type="entry name" value="SirB"/>
    <property type="match status" value="1"/>
</dbReference>
<keyword evidence="1" id="KW-0812">Transmembrane</keyword>
<feature type="transmembrane region" description="Helical" evidence="1">
    <location>
        <begin position="100"/>
        <end position="118"/>
    </location>
</feature>
<dbReference type="PIRSF" id="PIRSF005610">
    <property type="entry name" value="SirB"/>
    <property type="match status" value="1"/>
</dbReference>
<dbReference type="EMBL" id="QZCH01000002">
    <property type="protein sequence ID" value="RJG50654.1"/>
    <property type="molecule type" value="Genomic_DNA"/>
</dbReference>
<dbReference type="PANTHER" id="PTHR39594:SF1">
    <property type="entry name" value="PROTEIN YCHQ"/>
    <property type="match status" value="1"/>
</dbReference>
<organism evidence="2 3">
    <name type="scientific">Motilimonas pumila</name>
    <dbReference type="NCBI Taxonomy" id="2303987"/>
    <lineage>
        <taxon>Bacteria</taxon>
        <taxon>Pseudomonadati</taxon>
        <taxon>Pseudomonadota</taxon>
        <taxon>Gammaproteobacteria</taxon>
        <taxon>Alteromonadales</taxon>
        <taxon>Alteromonadales genera incertae sedis</taxon>
        <taxon>Motilimonas</taxon>
    </lineage>
</organism>
<proteinExistence type="predicted"/>
<feature type="transmembrane region" description="Helical" evidence="1">
    <location>
        <begin position="12"/>
        <end position="27"/>
    </location>
</feature>
<gene>
    <name evidence="2" type="ORF">D1Z90_04050</name>
</gene>
<reference evidence="2 3" key="1">
    <citation type="submission" date="2018-09" db="EMBL/GenBank/DDBJ databases">
        <authorList>
            <person name="Wang F."/>
        </authorList>
    </citation>
    <scope>NUCLEOTIDE SEQUENCE [LARGE SCALE GENOMIC DNA]</scope>
    <source>
        <strain evidence="2 3">PLHSC7-2</strain>
    </source>
</reference>
<keyword evidence="1" id="KW-1133">Transmembrane helix</keyword>